<dbReference type="GO" id="GO:0005634">
    <property type="term" value="C:nucleus"/>
    <property type="evidence" value="ECO:0007669"/>
    <property type="project" value="UniProtKB-SubCell"/>
</dbReference>
<evidence type="ECO:0000256" key="5">
    <source>
        <dbReference type="ARBA" id="ARBA00022741"/>
    </source>
</evidence>
<evidence type="ECO:0000256" key="8">
    <source>
        <dbReference type="ARBA" id="ARBA00023134"/>
    </source>
</evidence>
<dbReference type="Pfam" id="PF00448">
    <property type="entry name" value="SRP54"/>
    <property type="match status" value="1"/>
</dbReference>
<dbReference type="PANTHER" id="PTHR10285">
    <property type="entry name" value="URIDINE KINASE"/>
    <property type="match status" value="1"/>
</dbReference>
<accession>A0A7S9KLV2</accession>
<dbReference type="GO" id="GO:0006614">
    <property type="term" value="P:SRP-dependent cotranslational protein targeting to membrane"/>
    <property type="evidence" value="ECO:0007669"/>
    <property type="project" value="InterPro"/>
</dbReference>
<evidence type="ECO:0000256" key="1">
    <source>
        <dbReference type="ARBA" id="ARBA00004123"/>
    </source>
</evidence>
<reference evidence="12 13" key="1">
    <citation type="journal article" date="2018" name="PLoS Genet.">
        <title>Repeat elements organise 3D genome structure and mediate transcription in the filamentous fungus Epichloe festucae.</title>
        <authorList>
            <person name="Winter D.J."/>
            <person name="Ganley A.R.D."/>
            <person name="Young C.A."/>
            <person name="Liachko I."/>
            <person name="Schardl C.L."/>
            <person name="Dupont P.Y."/>
            <person name="Berry D."/>
            <person name="Ram A."/>
            <person name="Scott B."/>
            <person name="Cox M.P."/>
        </authorList>
    </citation>
    <scope>NUCLEOTIDE SEQUENCE [LARGE SCALE GENOMIC DNA]</scope>
    <source>
        <strain evidence="12 13">Fl1</strain>
    </source>
</reference>
<keyword evidence="3" id="KW-0963">Cytoplasm</keyword>
<dbReference type="GO" id="GO:0005525">
    <property type="term" value="F:GTP binding"/>
    <property type="evidence" value="ECO:0007669"/>
    <property type="project" value="UniProtKB-KW"/>
</dbReference>
<evidence type="ECO:0000313" key="13">
    <source>
        <dbReference type="Proteomes" id="UP000594364"/>
    </source>
</evidence>
<feature type="domain" description="SRP54-type proteins GTP-binding" evidence="11">
    <location>
        <begin position="50"/>
        <end position="106"/>
    </location>
</feature>
<evidence type="ECO:0000256" key="9">
    <source>
        <dbReference type="ARBA" id="ARBA00023242"/>
    </source>
</evidence>
<proteinExistence type="inferred from homology"/>
<dbReference type="InterPro" id="IPR000897">
    <property type="entry name" value="SRP54_GTPase_dom"/>
</dbReference>
<evidence type="ECO:0000256" key="7">
    <source>
        <dbReference type="ARBA" id="ARBA00022840"/>
    </source>
</evidence>
<evidence type="ECO:0000259" key="11">
    <source>
        <dbReference type="Pfam" id="PF00448"/>
    </source>
</evidence>
<dbReference type="OrthoDB" id="347435at2759"/>
<evidence type="ECO:0000256" key="3">
    <source>
        <dbReference type="ARBA" id="ARBA00022490"/>
    </source>
</evidence>
<dbReference type="Gene3D" id="3.40.50.300">
    <property type="entry name" value="P-loop containing nucleotide triphosphate hydrolases"/>
    <property type="match status" value="1"/>
</dbReference>
<comment type="subcellular location">
    <subcellularLocation>
        <location evidence="2">Cytoplasm</location>
    </subcellularLocation>
    <subcellularLocation>
        <location evidence="1">Nucleus</location>
    </subcellularLocation>
</comment>
<dbReference type="AlphaFoldDB" id="A0A7S9KLV2"/>
<keyword evidence="4" id="KW-0808">Transferase</keyword>
<keyword evidence="7" id="KW-0067">ATP-binding</keyword>
<keyword evidence="9" id="KW-0539">Nucleus</keyword>
<evidence type="ECO:0000256" key="6">
    <source>
        <dbReference type="ARBA" id="ARBA00022777"/>
    </source>
</evidence>
<protein>
    <recommendedName>
        <fullName evidence="11">SRP54-type proteins GTP-binding domain-containing protein</fullName>
    </recommendedName>
</protein>
<evidence type="ECO:0000313" key="12">
    <source>
        <dbReference type="EMBL" id="QPG94720.1"/>
    </source>
</evidence>
<comment type="similarity">
    <text evidence="10">Belongs to the GLYK kinase family.</text>
</comment>
<dbReference type="GO" id="GO:0005524">
    <property type="term" value="F:ATP binding"/>
    <property type="evidence" value="ECO:0007669"/>
    <property type="project" value="UniProtKB-KW"/>
</dbReference>
<evidence type="ECO:0000256" key="2">
    <source>
        <dbReference type="ARBA" id="ARBA00004496"/>
    </source>
</evidence>
<evidence type="ECO:0000256" key="4">
    <source>
        <dbReference type="ARBA" id="ARBA00022679"/>
    </source>
</evidence>
<sequence>MKEKVHLETSLATMSVPFTDDKASICIPFILTHLESHRSTAPSPSRPLIVGLNGMQGVGKTTLVAQLAEGLAKRNIKTLVFSLDDFYLTHQDQVALAEANPDNALVQHRGEPGTHDVDLVKSVFTALVDGQPTRIPRYDKALFSGQGDRLPEEQWRSVNQPGDEPIQVVIFEGWAVGFRPIRDEDVEAKWKAPSRTLHTHRLEHLLFINEKLREYDAITDLFDSFIHIDSEEAEYVYVWRQEQEDSLRIAKGDPTAGMTPEQVVRFVDGYYPAYELYTDGMRKGIFIDRPGRHLRMIVGRDRKVKQVSQI</sequence>
<dbReference type="EMBL" id="CP031385">
    <property type="protein sequence ID" value="QPG94720.1"/>
    <property type="molecule type" value="Genomic_DNA"/>
</dbReference>
<evidence type="ECO:0000256" key="10">
    <source>
        <dbReference type="ARBA" id="ARBA00061312"/>
    </source>
</evidence>
<keyword evidence="13" id="KW-1185">Reference proteome</keyword>
<keyword evidence="8" id="KW-0342">GTP-binding</keyword>
<dbReference type="FunFam" id="3.40.50.300:FF:001691">
    <property type="entry name" value="Probable ATP-dependent kinase TDA10"/>
    <property type="match status" value="1"/>
</dbReference>
<gene>
    <name evidence="12" type="ORF">C2857_006814</name>
</gene>
<dbReference type="SUPFAM" id="SSF52540">
    <property type="entry name" value="P-loop containing nucleoside triphosphate hydrolases"/>
    <property type="match status" value="1"/>
</dbReference>
<keyword evidence="5" id="KW-0547">Nucleotide-binding</keyword>
<name>A0A7S9KLV2_EPIFF</name>
<organism evidence="12 13">
    <name type="scientific">Epichloe festucae (strain Fl1)</name>
    <dbReference type="NCBI Taxonomy" id="877507"/>
    <lineage>
        <taxon>Eukaryota</taxon>
        <taxon>Fungi</taxon>
        <taxon>Dikarya</taxon>
        <taxon>Ascomycota</taxon>
        <taxon>Pezizomycotina</taxon>
        <taxon>Sordariomycetes</taxon>
        <taxon>Hypocreomycetidae</taxon>
        <taxon>Hypocreales</taxon>
        <taxon>Clavicipitaceae</taxon>
        <taxon>Epichloe</taxon>
    </lineage>
</organism>
<dbReference type="GO" id="GO:0016301">
    <property type="term" value="F:kinase activity"/>
    <property type="evidence" value="ECO:0007669"/>
    <property type="project" value="UniProtKB-KW"/>
</dbReference>
<dbReference type="GO" id="GO:0005737">
    <property type="term" value="C:cytoplasm"/>
    <property type="evidence" value="ECO:0007669"/>
    <property type="project" value="UniProtKB-SubCell"/>
</dbReference>
<keyword evidence="6" id="KW-0418">Kinase</keyword>
<dbReference type="Proteomes" id="UP000594364">
    <property type="component" value="Chromosome 1"/>
</dbReference>
<dbReference type="InterPro" id="IPR027417">
    <property type="entry name" value="P-loop_NTPase"/>
</dbReference>